<sequence>MKEDTEKYFQWVAKNVLPTVGVTQEDVAKEEGAIRNAVTEALIGGDSWVSINEDVDALFFQAEGNLEVCIYPVAEDNEEIEPLVEPSRIPLGTFVLDKALDEGEDEGLSIGMM</sequence>
<geneLocation type="plasmid" evidence="1 2">
    <name>unnamed2</name>
</geneLocation>
<accession>A0AAU7P0B0</accession>
<protein>
    <submittedName>
        <fullName evidence="1">Uncharacterized protein</fullName>
    </submittedName>
</protein>
<dbReference type="AlphaFoldDB" id="A0AAU7P0B0"/>
<dbReference type="RefSeq" id="WP_349432818.1">
    <property type="nucleotide sequence ID" value="NZ_CP157744.1"/>
</dbReference>
<dbReference type="Proteomes" id="UP001225378">
    <property type="component" value="Plasmid unnamed2"/>
</dbReference>
<organism evidence="1 2">
    <name type="scientific">Methylomarinum roseum</name>
    <dbReference type="NCBI Taxonomy" id="3067653"/>
    <lineage>
        <taxon>Bacteria</taxon>
        <taxon>Pseudomonadati</taxon>
        <taxon>Pseudomonadota</taxon>
        <taxon>Gammaproteobacteria</taxon>
        <taxon>Methylococcales</taxon>
        <taxon>Methylococcaceae</taxon>
        <taxon>Methylomarinum</taxon>
    </lineage>
</organism>
<keyword evidence="2" id="KW-1185">Reference proteome</keyword>
<reference evidence="1 2" key="1">
    <citation type="journal article" date="2024" name="Microbiology">
        <title>Methylomarinum rosea sp. nov., a novel halophilic methanotrophic bacterium from the hypersaline Lake Elton.</title>
        <authorList>
            <person name="Suleimanov R.Z."/>
            <person name="Oshkin I.Y."/>
            <person name="Danilova O.V."/>
            <person name="Suzina N.E."/>
            <person name="Dedysh S.N."/>
        </authorList>
    </citation>
    <scope>NUCLEOTIDE SEQUENCE [LARGE SCALE GENOMIC DNA]</scope>
    <source>
        <strain evidence="1 2">Ch1-1</strain>
        <plasmid evidence="2">unnamed2</plasmid>
    </source>
</reference>
<evidence type="ECO:0000313" key="1">
    <source>
        <dbReference type="EMBL" id="XBS22726.1"/>
    </source>
</evidence>
<name>A0AAU7P0B0_9GAMM</name>
<dbReference type="EMBL" id="CP157744">
    <property type="protein sequence ID" value="XBS22726.1"/>
    <property type="molecule type" value="Genomic_DNA"/>
</dbReference>
<keyword evidence="1" id="KW-0614">Plasmid</keyword>
<dbReference type="KEGG" id="mech:Q9L42_020670"/>
<proteinExistence type="predicted"/>
<evidence type="ECO:0000313" key="2">
    <source>
        <dbReference type="Proteomes" id="UP001225378"/>
    </source>
</evidence>
<gene>
    <name evidence="1" type="ORF">Q9L42_020670</name>
</gene>